<reference evidence="3" key="1">
    <citation type="submission" date="2010-02" db="EMBL/GenBank/DDBJ databases">
        <title>Sequencing and annotation of the Blastocystis hominis genome.</title>
        <authorList>
            <person name="Wincker P."/>
        </authorList>
    </citation>
    <scope>NUCLEOTIDE SEQUENCE</scope>
    <source>
        <strain evidence="3">Singapore isolate B</strain>
    </source>
</reference>
<accession>D8LVU0</accession>
<feature type="transmembrane region" description="Helical" evidence="2">
    <location>
        <begin position="168"/>
        <end position="195"/>
    </location>
</feature>
<keyword evidence="1" id="KW-0677">Repeat</keyword>
<evidence type="ECO:0000256" key="1">
    <source>
        <dbReference type="ARBA" id="ARBA00022737"/>
    </source>
</evidence>
<dbReference type="SUPFAM" id="SSF82185">
    <property type="entry name" value="Histone H3 K4-specific methyltransferase SET7/9 N-terminal domain"/>
    <property type="match status" value="1"/>
</dbReference>
<evidence type="ECO:0000313" key="4">
    <source>
        <dbReference type="Proteomes" id="UP000008312"/>
    </source>
</evidence>
<dbReference type="InParanoid" id="D8LVU0"/>
<keyword evidence="4" id="KW-1185">Reference proteome</keyword>
<dbReference type="Proteomes" id="UP000008312">
    <property type="component" value="Unassembled WGS sequence"/>
</dbReference>
<dbReference type="Gene3D" id="2.20.110.10">
    <property type="entry name" value="Histone H3 K4-specific methyltransferase SET7/9 N-terminal domain"/>
    <property type="match status" value="1"/>
</dbReference>
<evidence type="ECO:0000313" key="3">
    <source>
        <dbReference type="EMBL" id="CBK19929.2"/>
    </source>
</evidence>
<sequence length="443" mass="50186">MPGFYEERDMDDHLMSYSQMNRDHLRHGLCYLYYRKKVNGEEEEDVIQSIREFRDGKDIITRRAFLQDKMTVYDDNGNVIYEGGFENDPTKGYGRSGQGTEYYVDGNKDLLYKGDFANDKFHGKGRIFVNGYVYSEGHYKNGMLHGSCLIKKKGETKRIRYYYHNHNIICFLFCLLILILAICACIGFLVDVFFFRTVRIKTVDDLLNLSPRTLFLIAKPNCCTSYGSNEFIVTDHSQLRLIRIDANNFQNVTYFEVGAIPSLERLAIGDMSFGMDSQPQSVIPNDLSFSVFNCSSLQSITIGKNSFVGFLQFDISSLPSLQSIYIGDTTQQSNNFMNAPLKLFDLPNLITLDLGMYSFMNAPAVEIDNLAALDSISLGLKSCMGDASESSLVLRDLPSLKTLTSSGYSFMNQQHIVLMNIPNLTKVSLPSAFSNRESVETEM</sequence>
<proteinExistence type="predicted"/>
<dbReference type="OrthoDB" id="61560at2759"/>
<dbReference type="SUPFAM" id="SSF52058">
    <property type="entry name" value="L domain-like"/>
    <property type="match status" value="1"/>
</dbReference>
<gene>
    <name evidence="3" type="ORF">GSBLH_T00006053001</name>
</gene>
<dbReference type="InterPro" id="IPR032675">
    <property type="entry name" value="LRR_dom_sf"/>
</dbReference>
<protein>
    <submittedName>
        <fullName evidence="3">Uncharacterized protein</fullName>
    </submittedName>
</protein>
<keyword evidence="2" id="KW-0472">Membrane</keyword>
<name>D8LVU0_BLAHO</name>
<dbReference type="InterPro" id="IPR003409">
    <property type="entry name" value="MORN"/>
</dbReference>
<dbReference type="Gene3D" id="3.80.10.10">
    <property type="entry name" value="Ribonuclease Inhibitor"/>
    <property type="match status" value="1"/>
</dbReference>
<dbReference type="EMBL" id="FN668638">
    <property type="protein sequence ID" value="CBK19929.2"/>
    <property type="molecule type" value="Genomic_DNA"/>
</dbReference>
<evidence type="ECO:0000256" key="2">
    <source>
        <dbReference type="SAM" id="Phobius"/>
    </source>
</evidence>
<dbReference type="GeneID" id="24922178"/>
<dbReference type="RefSeq" id="XP_012893977.1">
    <property type="nucleotide sequence ID" value="XM_013038523.1"/>
</dbReference>
<organism evidence="3">
    <name type="scientific">Blastocystis hominis</name>
    <dbReference type="NCBI Taxonomy" id="12968"/>
    <lineage>
        <taxon>Eukaryota</taxon>
        <taxon>Sar</taxon>
        <taxon>Stramenopiles</taxon>
        <taxon>Bigyra</taxon>
        <taxon>Opalozoa</taxon>
        <taxon>Opalinata</taxon>
        <taxon>Blastocystidae</taxon>
        <taxon>Blastocystis</taxon>
    </lineage>
</organism>
<keyword evidence="2" id="KW-1133">Transmembrane helix</keyword>
<keyword evidence="2" id="KW-0812">Transmembrane</keyword>
<dbReference type="Pfam" id="PF02493">
    <property type="entry name" value="MORN"/>
    <property type="match status" value="2"/>
</dbReference>
<dbReference type="AlphaFoldDB" id="D8LVU0"/>